<dbReference type="Pfam" id="PF01336">
    <property type="entry name" value="tRNA_anti-codon"/>
    <property type="match status" value="1"/>
</dbReference>
<evidence type="ECO:0000256" key="2">
    <source>
        <dbReference type="ARBA" id="ARBA00005690"/>
    </source>
</evidence>
<dbReference type="NCBIfam" id="TIGR00617">
    <property type="entry name" value="rpa1"/>
    <property type="match status" value="1"/>
</dbReference>
<evidence type="ECO:0000313" key="16">
    <source>
        <dbReference type="Proteomes" id="UP000264820"/>
    </source>
</evidence>
<evidence type="ECO:0000256" key="8">
    <source>
        <dbReference type="ARBA" id="ARBA00023242"/>
    </source>
</evidence>
<evidence type="ECO:0000313" key="15">
    <source>
        <dbReference type="Ensembl" id="ENSHCOP00000009787.1"/>
    </source>
</evidence>
<evidence type="ECO:0000256" key="7">
    <source>
        <dbReference type="ARBA" id="ARBA00023125"/>
    </source>
</evidence>
<dbReference type="STRING" id="109280.ENSHCOP00000009787"/>
<dbReference type="AlphaFoldDB" id="A0A3Q2XZ86"/>
<evidence type="ECO:0000259" key="11">
    <source>
        <dbReference type="Pfam" id="PF01336"/>
    </source>
</evidence>
<dbReference type="InterPro" id="IPR004591">
    <property type="entry name" value="Rfa1"/>
</dbReference>
<accession>A0A3Q2XZ86</accession>
<dbReference type="InterPro" id="IPR031657">
    <property type="entry name" value="REPA_OB_2"/>
</dbReference>
<comment type="similarity">
    <text evidence="2 9">Belongs to the replication factor A protein 1 family.</text>
</comment>
<dbReference type="InterPro" id="IPR004365">
    <property type="entry name" value="NA-bd_OB_tRNA"/>
</dbReference>
<keyword evidence="8 9" id="KW-0539">Nucleus</keyword>
<comment type="subcellular location">
    <subcellularLocation>
        <location evidence="1">Nucleus</location>
        <location evidence="1">PML body</location>
    </subcellularLocation>
</comment>
<dbReference type="CDD" id="cd04474">
    <property type="entry name" value="RPA1_DBD_A"/>
    <property type="match status" value="1"/>
</dbReference>
<feature type="domain" description="Replication factor-A protein 1 N-terminal" evidence="12">
    <location>
        <begin position="31"/>
        <end position="97"/>
    </location>
</feature>
<evidence type="ECO:0000259" key="13">
    <source>
        <dbReference type="Pfam" id="PF08646"/>
    </source>
</evidence>
<keyword evidence="3 9" id="KW-0235">DNA replication</keyword>
<keyword evidence="6 9" id="KW-0862">Zinc</keyword>
<feature type="domain" description="OB" evidence="11">
    <location>
        <begin position="149"/>
        <end position="229"/>
    </location>
</feature>
<dbReference type="Proteomes" id="UP000264820">
    <property type="component" value="Unplaced"/>
</dbReference>
<protein>
    <recommendedName>
        <fullName evidence="9">Replication protein A subunit</fullName>
    </recommendedName>
</protein>
<dbReference type="SUPFAM" id="SSF50249">
    <property type="entry name" value="Nucleic acid-binding proteins"/>
    <property type="match status" value="4"/>
</dbReference>
<dbReference type="InterPro" id="IPR013955">
    <property type="entry name" value="Rep_factor-A_C"/>
</dbReference>
<dbReference type="CDD" id="cd04476">
    <property type="entry name" value="RPA1_DBD_C"/>
    <property type="match status" value="1"/>
</dbReference>
<keyword evidence="7 9" id="KW-0238">DNA-binding</keyword>
<dbReference type="FunFam" id="2.40.50.140:FF:000090">
    <property type="entry name" value="Replication protein A subunit"/>
    <property type="match status" value="1"/>
</dbReference>
<evidence type="ECO:0000256" key="6">
    <source>
        <dbReference type="ARBA" id="ARBA00022833"/>
    </source>
</evidence>
<dbReference type="FunFam" id="2.40.50.140:FF:000064">
    <property type="entry name" value="Replication protein A subunit"/>
    <property type="match status" value="1"/>
</dbReference>
<feature type="domain" description="Replication factor A C-terminal" evidence="13">
    <location>
        <begin position="409"/>
        <end position="557"/>
    </location>
</feature>
<evidence type="ECO:0000256" key="1">
    <source>
        <dbReference type="ARBA" id="ARBA00004322"/>
    </source>
</evidence>
<dbReference type="InterPro" id="IPR012340">
    <property type="entry name" value="NA-bd_OB-fold"/>
</dbReference>
<reference evidence="15" key="2">
    <citation type="submission" date="2025-09" db="UniProtKB">
        <authorList>
            <consortium name="Ensembl"/>
        </authorList>
    </citation>
    <scope>IDENTIFICATION</scope>
</reference>
<dbReference type="GO" id="GO:0003677">
    <property type="term" value="F:DNA binding"/>
    <property type="evidence" value="ECO:0007669"/>
    <property type="project" value="UniProtKB-KW"/>
</dbReference>
<feature type="region of interest" description="Disordered" evidence="10">
    <location>
        <begin position="108"/>
        <end position="147"/>
    </location>
</feature>
<feature type="domain" description="Replication protein A OB" evidence="14">
    <location>
        <begin position="257"/>
        <end position="353"/>
    </location>
</feature>
<reference evidence="15" key="1">
    <citation type="submission" date="2025-08" db="UniProtKB">
        <authorList>
            <consortium name="Ensembl"/>
        </authorList>
    </citation>
    <scope>IDENTIFICATION</scope>
</reference>
<keyword evidence="16" id="KW-1185">Reference proteome</keyword>
<proteinExistence type="inferred from homology"/>
<comment type="subunit">
    <text evidence="9">Component of the heterotrimeric canonical replication protein A complex (RPA).</text>
</comment>
<dbReference type="CDD" id="cd04475">
    <property type="entry name" value="RPA1_DBD_B"/>
    <property type="match status" value="1"/>
</dbReference>
<dbReference type="Pfam" id="PF04057">
    <property type="entry name" value="Rep-A_N"/>
    <property type="match status" value="1"/>
</dbReference>
<evidence type="ECO:0000256" key="4">
    <source>
        <dbReference type="ARBA" id="ARBA00022723"/>
    </source>
</evidence>
<evidence type="ECO:0000256" key="5">
    <source>
        <dbReference type="ARBA" id="ARBA00022771"/>
    </source>
</evidence>
<dbReference type="Ensembl" id="ENSHCOT00000016023.1">
    <property type="protein sequence ID" value="ENSHCOP00000009787.1"/>
    <property type="gene ID" value="ENSHCOG00000000351.1"/>
</dbReference>
<dbReference type="Pfam" id="PF08646">
    <property type="entry name" value="Rep_fac-A_C"/>
    <property type="match status" value="1"/>
</dbReference>
<organism evidence="15 16">
    <name type="scientific">Hippocampus comes</name>
    <name type="common">Tiger tail seahorse</name>
    <dbReference type="NCBI Taxonomy" id="109280"/>
    <lineage>
        <taxon>Eukaryota</taxon>
        <taxon>Metazoa</taxon>
        <taxon>Chordata</taxon>
        <taxon>Craniata</taxon>
        <taxon>Vertebrata</taxon>
        <taxon>Euteleostomi</taxon>
        <taxon>Actinopterygii</taxon>
        <taxon>Neopterygii</taxon>
        <taxon>Teleostei</taxon>
        <taxon>Neoteleostei</taxon>
        <taxon>Acanthomorphata</taxon>
        <taxon>Syngnathiaria</taxon>
        <taxon>Syngnathiformes</taxon>
        <taxon>Syngnathoidei</taxon>
        <taxon>Syngnathidae</taxon>
        <taxon>Hippocampus</taxon>
    </lineage>
</organism>
<dbReference type="GO" id="GO:0006260">
    <property type="term" value="P:DNA replication"/>
    <property type="evidence" value="ECO:0007669"/>
    <property type="project" value="UniProtKB-KW"/>
</dbReference>
<dbReference type="InterPro" id="IPR047192">
    <property type="entry name" value="Euk_RPA1_DBD_C"/>
</dbReference>
<evidence type="ECO:0000256" key="3">
    <source>
        <dbReference type="ARBA" id="ARBA00022705"/>
    </source>
</evidence>
<dbReference type="Gene3D" id="2.40.50.140">
    <property type="entry name" value="Nucleic acid-binding proteins"/>
    <property type="match status" value="4"/>
</dbReference>
<name>A0A3Q2XZ86_HIPCM</name>
<dbReference type="GO" id="GO:0006310">
    <property type="term" value="P:DNA recombination"/>
    <property type="evidence" value="ECO:0007669"/>
    <property type="project" value="InterPro"/>
</dbReference>
<dbReference type="InterPro" id="IPR007199">
    <property type="entry name" value="Rep_factor-A_N"/>
</dbReference>
<dbReference type="GO" id="GO:0008270">
    <property type="term" value="F:zinc ion binding"/>
    <property type="evidence" value="ECO:0007669"/>
    <property type="project" value="UniProtKB-KW"/>
</dbReference>
<dbReference type="FunFam" id="2.40.50.140:FF:000041">
    <property type="entry name" value="Replication protein A subunit"/>
    <property type="match status" value="1"/>
</dbReference>
<dbReference type="GeneTree" id="ENSGT00390000012403"/>
<evidence type="ECO:0000259" key="12">
    <source>
        <dbReference type="Pfam" id="PF04057"/>
    </source>
</evidence>
<keyword evidence="4 9" id="KW-0479">Metal-binding</keyword>
<evidence type="ECO:0000256" key="10">
    <source>
        <dbReference type="SAM" id="MobiDB-lite"/>
    </source>
</evidence>
<keyword evidence="5 9" id="KW-0863">Zinc-finger</keyword>
<dbReference type="Pfam" id="PF16900">
    <property type="entry name" value="REPA_OB_2"/>
    <property type="match status" value="1"/>
</dbReference>
<dbReference type="PANTHER" id="PTHR47165:SF4">
    <property type="entry name" value="OS03G0429900 PROTEIN"/>
    <property type="match status" value="1"/>
</dbReference>
<comment type="function">
    <text evidence="9">As part of the heterotrimeric replication protein A complex (RPA/RP-A), binds and stabilizes single-stranded DNA intermediates, that form during DNA replication or upon DNA stress. It prevents their reannealing and in parallel, recruits and activates different proteins and complexes involved in DNA metabolism. Thereby, it plays an essential role both in DNA replication and the cellular response to DNA damage.</text>
</comment>
<evidence type="ECO:0000256" key="9">
    <source>
        <dbReference type="RuleBase" id="RU364130"/>
    </source>
</evidence>
<evidence type="ECO:0000259" key="14">
    <source>
        <dbReference type="Pfam" id="PF16900"/>
    </source>
</evidence>
<dbReference type="GO" id="GO:0016605">
    <property type="term" value="C:PML body"/>
    <property type="evidence" value="ECO:0007669"/>
    <property type="project" value="UniProtKB-SubCell"/>
</dbReference>
<sequence length="572" mass="62995">MSVKLTQGAIEVKAISSFSPAFQNICEFPTAKEGHTRYRLNLSDGVHCLSCFLLATHLNHLREAELLEPNCVCVLKKTVSSSLASRRVVAVLDLDVLLTAAETGGKIGNPAQLTGERKTSGGRSSLTKAPGMASLTGSGLGSPPPAPSWTIRARVTVKSHIRTWSNSRGEGKFFSFDVVDQSGEIRILAFNKQVDKFFPRLEQNQVYLISNGSLKVANKQFTSLNNDYEIALSPMSRIAPCHDGRGVPSLRCLFVPIAQLEDKEPDTILDVIGVCEEAEDAVHITSKAGEQLTKRALTLIDCSGKTVTLTLWGEQAQMFDASRHPVVAIKGARLSTFDGRSLSALCSTTLTVDPDIPEASALRAWSVTRPPALVCVILSRVRPVGVGGFHAAGVPTLSLVRVWVQAEDFSCVATVIASYKENCLYQACPGESCYKKVCQLDDGRYRCDKCGTDYPNFEYRFMLPVSARVNLADFGHSVWATCFQEAAETLLGISADQLGHLKETDEKAFNKVFRKIQYTTHVFRSRVKLQRYDDEYRLKVTVMEVLPVDHQAYCRRLLDNILRHARNVFALA</sequence>
<dbReference type="PANTHER" id="PTHR47165">
    <property type="entry name" value="OS03G0429900 PROTEIN"/>
    <property type="match status" value="1"/>
</dbReference>
<dbReference type="OMA" id="DQCDAFY"/>
<dbReference type="GO" id="GO:0006281">
    <property type="term" value="P:DNA repair"/>
    <property type="evidence" value="ECO:0007669"/>
    <property type="project" value="InterPro"/>
</dbReference>